<dbReference type="PANTHER" id="PTHR21600:SF84">
    <property type="entry name" value="PSEUDOURIDINE SYNTHASE RSUA_RLUA-LIKE DOMAIN-CONTAINING PROTEIN"/>
    <property type="match status" value="1"/>
</dbReference>
<reference evidence="2 3" key="1">
    <citation type="submission" date="2015-05" db="EMBL/GenBank/DDBJ databases">
        <title>Genome sequencing and analysis of members of genus Stenotrophomonas.</title>
        <authorList>
            <person name="Patil P.P."/>
            <person name="Midha S."/>
            <person name="Patil P.B."/>
        </authorList>
    </citation>
    <scope>NUCLEOTIDE SEQUENCE [LARGE SCALE GENOMIC DNA]</scope>
    <source>
        <strain evidence="2 3">DSM 17805</strain>
    </source>
</reference>
<dbReference type="SUPFAM" id="SSF55120">
    <property type="entry name" value="Pseudouridine synthase"/>
    <property type="match status" value="1"/>
</dbReference>
<dbReference type="Proteomes" id="UP000051254">
    <property type="component" value="Unassembled WGS sequence"/>
</dbReference>
<feature type="domain" description="Pseudouridine synthase RsuA/RluA-like" evidence="1">
    <location>
        <begin position="95"/>
        <end position="242"/>
    </location>
</feature>
<dbReference type="OrthoDB" id="9807829at2"/>
<dbReference type="PROSITE" id="PS01129">
    <property type="entry name" value="PSI_RLU"/>
    <property type="match status" value="1"/>
</dbReference>
<evidence type="ECO:0000259" key="1">
    <source>
        <dbReference type="Pfam" id="PF00849"/>
    </source>
</evidence>
<dbReference type="PANTHER" id="PTHR21600">
    <property type="entry name" value="MITOCHONDRIAL RNA PSEUDOURIDINE SYNTHASE"/>
    <property type="match status" value="1"/>
</dbReference>
<dbReference type="GO" id="GO:0000455">
    <property type="term" value="P:enzyme-directed rRNA pseudouridine synthesis"/>
    <property type="evidence" value="ECO:0007669"/>
    <property type="project" value="TreeGrafter"/>
</dbReference>
<evidence type="ECO:0000313" key="2">
    <source>
        <dbReference type="EMBL" id="KRG59577.1"/>
    </source>
</evidence>
<gene>
    <name evidence="2" type="ORF">ABB25_03220</name>
</gene>
<dbReference type="GO" id="GO:0009982">
    <property type="term" value="F:pseudouridine synthase activity"/>
    <property type="evidence" value="ECO:0007669"/>
    <property type="project" value="InterPro"/>
</dbReference>
<dbReference type="Pfam" id="PF00849">
    <property type="entry name" value="PseudoU_synth_2"/>
    <property type="match status" value="1"/>
</dbReference>
<keyword evidence="3" id="KW-1185">Reference proteome</keyword>
<name>A0A0R0BRN7_9GAMM</name>
<accession>A0A0R0BRN7</accession>
<dbReference type="EMBL" id="LDJH01000006">
    <property type="protein sequence ID" value="KRG59577.1"/>
    <property type="molecule type" value="Genomic_DNA"/>
</dbReference>
<organism evidence="2 3">
    <name type="scientific">Stenotrophomonas koreensis</name>
    <dbReference type="NCBI Taxonomy" id="266128"/>
    <lineage>
        <taxon>Bacteria</taxon>
        <taxon>Pseudomonadati</taxon>
        <taxon>Pseudomonadota</taxon>
        <taxon>Gammaproteobacteria</taxon>
        <taxon>Lysobacterales</taxon>
        <taxon>Lysobacteraceae</taxon>
        <taxon>Stenotrophomonas</taxon>
    </lineage>
</organism>
<protein>
    <submittedName>
        <fullName evidence="2">Pseudouridylate synthase</fullName>
    </submittedName>
</protein>
<dbReference type="Gene3D" id="3.30.2350.10">
    <property type="entry name" value="Pseudouridine synthase"/>
    <property type="match status" value="1"/>
</dbReference>
<comment type="caution">
    <text evidence="2">The sequence shown here is derived from an EMBL/GenBank/DDBJ whole genome shotgun (WGS) entry which is preliminary data.</text>
</comment>
<dbReference type="InterPro" id="IPR050188">
    <property type="entry name" value="RluA_PseudoU_synthase"/>
</dbReference>
<sequence>MSEQRHTRDGVPASRIQLPDGPWHSVFEALCALFPAIAAATWAQRFARGRVLDGAGLPLTLQAPYRLGAVIHYFREVVEESVIPFTEALVHADEHLVVACKPHFLPVVPAGRYVRQTLLARLTERLDNPHLVPLHRIDRDTAGLVLFSANPATRGRYQALFREQRIHKDYLAVAAPLPHLTFPYVHRSRLVPGEPFFRMAEVPGEPNSETVIDVVHRGTDHWTYRLQPITGRKHQLRVHMAALGAPLLHDRSYPQLLDPAPDDAEKSLQLLAQRLEFVDPLSGVERRFESFRSLACRPAGELAE</sequence>
<dbReference type="GO" id="GO:0003723">
    <property type="term" value="F:RNA binding"/>
    <property type="evidence" value="ECO:0007669"/>
    <property type="project" value="InterPro"/>
</dbReference>
<dbReference type="AlphaFoldDB" id="A0A0R0BRN7"/>
<dbReference type="InterPro" id="IPR006224">
    <property type="entry name" value="PsdUridine_synth_RluA-like_CS"/>
</dbReference>
<dbReference type="InterPro" id="IPR020103">
    <property type="entry name" value="PsdUridine_synth_cat_dom_sf"/>
</dbReference>
<dbReference type="STRING" id="266128.ABB25_03220"/>
<dbReference type="GO" id="GO:0140098">
    <property type="term" value="F:catalytic activity, acting on RNA"/>
    <property type="evidence" value="ECO:0007669"/>
    <property type="project" value="UniProtKB-ARBA"/>
</dbReference>
<dbReference type="PATRIC" id="fig|266128.3.peg.2307"/>
<evidence type="ECO:0000313" key="3">
    <source>
        <dbReference type="Proteomes" id="UP000051254"/>
    </source>
</evidence>
<dbReference type="InterPro" id="IPR006145">
    <property type="entry name" value="PsdUridine_synth_RsuA/RluA"/>
</dbReference>
<proteinExistence type="predicted"/>